<evidence type="ECO:0000313" key="1">
    <source>
        <dbReference type="EnsemblPlants" id="AUR62034022-RA:cds"/>
    </source>
</evidence>
<dbReference type="GO" id="GO:0016787">
    <property type="term" value="F:hydrolase activity"/>
    <property type="evidence" value="ECO:0007669"/>
    <property type="project" value="InterPro"/>
</dbReference>
<dbReference type="Gramene" id="AUR62034022-RA">
    <property type="protein sequence ID" value="AUR62034022-RA:cds"/>
    <property type="gene ID" value="AUR62034022"/>
</dbReference>
<evidence type="ECO:0008006" key="3">
    <source>
        <dbReference type="Google" id="ProtNLM"/>
    </source>
</evidence>
<keyword evidence="2" id="KW-1185">Reference proteome</keyword>
<protein>
    <recommendedName>
        <fullName evidence="3">CBBY-like protein</fullName>
    </recommendedName>
</protein>
<dbReference type="Proteomes" id="UP000596660">
    <property type="component" value="Unplaced"/>
</dbReference>
<dbReference type="InterPro" id="IPR036412">
    <property type="entry name" value="HAD-like_sf"/>
</dbReference>
<dbReference type="Gene3D" id="3.40.50.1000">
    <property type="entry name" value="HAD superfamily/HAD-like"/>
    <property type="match status" value="1"/>
</dbReference>
<dbReference type="InterPro" id="IPR023214">
    <property type="entry name" value="HAD_sf"/>
</dbReference>
<evidence type="ECO:0000313" key="2">
    <source>
        <dbReference type="Proteomes" id="UP000596660"/>
    </source>
</evidence>
<sequence length="243" mass="26170">MLALYFNRIGWPTSLPTSDKDTFMKSVLQEKKKALAEFMSSKNTPLRPGVEKFIDDACDEGICVVILTASSKFGEETARAIVEKLGPGRMLKVKVIGKKEIEESLYGQFILGLGKFSGLDEELANEASKAVAAEKKRIVEEVASMLKLRVDINTGTPESLREVAAALRAGAENAEAPVCNCVLVAGSQPLIAAAESTGMPCIVLRNSLTYRAEFPSAVAVMDGFGDADLTVPKLRLTLSRLSQ</sequence>
<dbReference type="SUPFAM" id="SSF56784">
    <property type="entry name" value="HAD-like"/>
    <property type="match status" value="1"/>
</dbReference>
<proteinExistence type="predicted"/>
<dbReference type="AlphaFoldDB" id="A0A803MRX1"/>
<reference evidence="1" key="1">
    <citation type="journal article" date="2017" name="Nature">
        <title>The genome of Chenopodium quinoa.</title>
        <authorList>
            <person name="Jarvis D.E."/>
            <person name="Ho Y.S."/>
            <person name="Lightfoot D.J."/>
            <person name="Schmoeckel S.M."/>
            <person name="Li B."/>
            <person name="Borm T.J.A."/>
            <person name="Ohyanagi H."/>
            <person name="Mineta K."/>
            <person name="Michell C.T."/>
            <person name="Saber N."/>
            <person name="Kharbatia N.M."/>
            <person name="Rupper R.R."/>
            <person name="Sharp A.R."/>
            <person name="Dally N."/>
            <person name="Boughton B.A."/>
            <person name="Woo Y.H."/>
            <person name="Gao G."/>
            <person name="Schijlen E.G.W.M."/>
            <person name="Guo X."/>
            <person name="Momin A.A."/>
            <person name="Negrao S."/>
            <person name="Al-Babili S."/>
            <person name="Gehring C."/>
            <person name="Roessner U."/>
            <person name="Jung C."/>
            <person name="Murphy K."/>
            <person name="Arold S.T."/>
            <person name="Gojobori T."/>
            <person name="van der Linden C.G."/>
            <person name="van Loo E.N."/>
            <person name="Jellen E.N."/>
            <person name="Maughan P.J."/>
            <person name="Tester M."/>
        </authorList>
    </citation>
    <scope>NUCLEOTIDE SEQUENCE [LARGE SCALE GENOMIC DNA]</scope>
    <source>
        <strain evidence="1">cv. PI 614886</strain>
    </source>
</reference>
<organism evidence="1 2">
    <name type="scientific">Chenopodium quinoa</name>
    <name type="common">Quinoa</name>
    <dbReference type="NCBI Taxonomy" id="63459"/>
    <lineage>
        <taxon>Eukaryota</taxon>
        <taxon>Viridiplantae</taxon>
        <taxon>Streptophyta</taxon>
        <taxon>Embryophyta</taxon>
        <taxon>Tracheophyta</taxon>
        <taxon>Spermatophyta</taxon>
        <taxon>Magnoliopsida</taxon>
        <taxon>eudicotyledons</taxon>
        <taxon>Gunneridae</taxon>
        <taxon>Pentapetalae</taxon>
        <taxon>Caryophyllales</taxon>
        <taxon>Chenopodiaceae</taxon>
        <taxon>Chenopodioideae</taxon>
        <taxon>Atripliceae</taxon>
        <taxon>Chenopodium</taxon>
    </lineage>
</organism>
<name>A0A803MRX1_CHEQI</name>
<accession>A0A803MRX1</accession>
<reference evidence="1" key="2">
    <citation type="submission" date="2021-03" db="UniProtKB">
        <authorList>
            <consortium name="EnsemblPlants"/>
        </authorList>
    </citation>
    <scope>IDENTIFICATION</scope>
</reference>
<gene>
    <name evidence="1" type="primary">LOC110692116</name>
</gene>
<dbReference type="PANTHER" id="PTHR42896:SF3">
    <property type="entry name" value="PROTEIN, PUTATIVE, EXPRESSED-RELATED"/>
    <property type="match status" value="1"/>
</dbReference>
<dbReference type="Gene3D" id="1.10.150.240">
    <property type="entry name" value="Putative phosphatase, domain 2"/>
    <property type="match status" value="1"/>
</dbReference>
<dbReference type="InterPro" id="IPR044999">
    <property type="entry name" value="CbbY-like"/>
</dbReference>
<dbReference type="EnsemblPlants" id="AUR62034022-RA">
    <property type="protein sequence ID" value="AUR62034022-RA:cds"/>
    <property type="gene ID" value="AUR62034022"/>
</dbReference>
<dbReference type="PANTHER" id="PTHR42896">
    <property type="entry name" value="XYLULOSE-1,5-BISPHOSPHATE (XUBP) PHOSPHATASE"/>
    <property type="match status" value="1"/>
</dbReference>
<dbReference type="InterPro" id="IPR023198">
    <property type="entry name" value="PGP-like_dom2"/>
</dbReference>